<evidence type="ECO:0000313" key="5">
    <source>
        <dbReference type="EMBL" id="KKW31544.1"/>
    </source>
</evidence>
<dbReference type="GO" id="GO:0006302">
    <property type="term" value="P:double-strand break repair"/>
    <property type="evidence" value="ECO:0007669"/>
    <property type="project" value="TreeGrafter"/>
</dbReference>
<dbReference type="AlphaFoldDB" id="A0A0G2AG84"/>
<evidence type="ECO:0000256" key="2">
    <source>
        <dbReference type="ARBA" id="ARBA00022840"/>
    </source>
</evidence>
<keyword evidence="2" id="KW-0067">ATP-binding</keyword>
<sequence>MIAEVYPLMRLPRGKKAFDYLVPEGEAPMRGSFVRIPYRQEELWGIVRQVKDKPPRGITLKVVAQVCNDIGIREEELSFFEWMSYTLAQSVSSVLYAAIPTPPKRTRKAPTADLAWLPLTLPRSEAQHVLRIVHTLCGRGQAFVQTPDLRRACAVILGYLQKQPDQKTLIIAPTQRDVQLVKSRLTGLTPLILTGEETEVQRFETWQTFRDQRQGILLGTRTALMAIDSRITSIFFLRSGDHAHKQRDRNPRYDARELIWEHRRAFGSNLFCFDVAPAPDTLWRFNDSERLNWGMYPQVHIVNVNQEHSASSSALLSHTSLEAMERTLSAGKQVLCVYNKKENWMECLRCHAKTVLGAHCPSCGSTTFKTLSHSNVDVAHECERLFPDHRVAVIDKEHAGDHTSDILVVTTFYYESLFDPFRTSPLGLVVHLTPDAPLYRADPTAVSELLRDVWQWAWVGFGKRVPVLIETASQELIAQVIDHPFAVALEELQARERYHLPPSFSWCRVVYKEDDHRRAEIAMATLTDRIAQIPNAIVHPTHWTPKGHAALQCGVPRERNDSPNLSAKKNSLKKKFRPSSMTFWTRCVLKMASALPRRRLARTNASSLSTMARDQPRT</sequence>
<protein>
    <submittedName>
        <fullName evidence="5">Primosomal protein N</fullName>
    </submittedName>
</protein>
<dbReference type="GO" id="GO:0005524">
    <property type="term" value="F:ATP binding"/>
    <property type="evidence" value="ECO:0007669"/>
    <property type="project" value="UniProtKB-KW"/>
</dbReference>
<gene>
    <name evidence="5" type="ORF">UY76_C0056G0004</name>
</gene>
<dbReference type="InterPro" id="IPR027417">
    <property type="entry name" value="P-loop_NTPase"/>
</dbReference>
<dbReference type="GO" id="GO:0003677">
    <property type="term" value="F:DNA binding"/>
    <property type="evidence" value="ECO:0007669"/>
    <property type="project" value="UniProtKB-KW"/>
</dbReference>
<dbReference type="GO" id="GO:0043138">
    <property type="term" value="F:3'-5' DNA helicase activity"/>
    <property type="evidence" value="ECO:0007669"/>
    <property type="project" value="TreeGrafter"/>
</dbReference>
<dbReference type="EMBL" id="LCRH01000056">
    <property type="protein sequence ID" value="KKW31544.1"/>
    <property type="molecule type" value="Genomic_DNA"/>
</dbReference>
<evidence type="ECO:0000256" key="3">
    <source>
        <dbReference type="ARBA" id="ARBA00023125"/>
    </source>
</evidence>
<dbReference type="Gene3D" id="3.40.1440.60">
    <property type="entry name" value="PriA, 3(prime) DNA-binding domain"/>
    <property type="match status" value="1"/>
</dbReference>
<keyword evidence="3" id="KW-0238">DNA-binding</keyword>
<proteinExistence type="predicted"/>
<dbReference type="PANTHER" id="PTHR30580:SF0">
    <property type="entry name" value="PRIMOSOMAL PROTEIN N"/>
    <property type="match status" value="1"/>
</dbReference>
<accession>A0A0G2AG84</accession>
<evidence type="ECO:0000256" key="1">
    <source>
        <dbReference type="ARBA" id="ARBA00022741"/>
    </source>
</evidence>
<comment type="caution">
    <text evidence="5">The sequence shown here is derived from an EMBL/GenBank/DDBJ whole genome shotgun (WGS) entry which is preliminary data.</text>
</comment>
<dbReference type="InterPro" id="IPR041222">
    <property type="entry name" value="PriA_3primeBD"/>
</dbReference>
<dbReference type="SUPFAM" id="SSF52540">
    <property type="entry name" value="P-loop containing nucleoside triphosphate hydrolases"/>
    <property type="match status" value="1"/>
</dbReference>
<dbReference type="Gene3D" id="3.40.50.300">
    <property type="entry name" value="P-loop containing nucleotide triphosphate hydrolases"/>
    <property type="match status" value="1"/>
</dbReference>
<dbReference type="PANTHER" id="PTHR30580">
    <property type="entry name" value="PRIMOSOMAL PROTEIN N"/>
    <property type="match status" value="1"/>
</dbReference>
<reference evidence="5 6" key="1">
    <citation type="journal article" date="2015" name="Nature">
        <title>rRNA introns, odd ribosomes, and small enigmatic genomes across a large radiation of phyla.</title>
        <authorList>
            <person name="Brown C.T."/>
            <person name="Hug L.A."/>
            <person name="Thomas B.C."/>
            <person name="Sharon I."/>
            <person name="Castelle C.J."/>
            <person name="Singh A."/>
            <person name="Wilkins M.J."/>
            <person name="Williams K.H."/>
            <person name="Banfield J.F."/>
        </authorList>
    </citation>
    <scope>NUCLEOTIDE SEQUENCE [LARGE SCALE GENOMIC DNA]</scope>
</reference>
<organism evidence="5 6">
    <name type="scientific">Candidatus Uhrbacteria bacterium GW2011_GWA2_52_8d</name>
    <dbReference type="NCBI Taxonomy" id="1618979"/>
    <lineage>
        <taxon>Bacteria</taxon>
        <taxon>Candidatus Uhriibacteriota</taxon>
    </lineage>
</organism>
<dbReference type="GO" id="GO:0006310">
    <property type="term" value="P:DNA recombination"/>
    <property type="evidence" value="ECO:0007669"/>
    <property type="project" value="TreeGrafter"/>
</dbReference>
<evidence type="ECO:0000313" key="6">
    <source>
        <dbReference type="Proteomes" id="UP000034054"/>
    </source>
</evidence>
<dbReference type="GO" id="GO:0006270">
    <property type="term" value="P:DNA replication initiation"/>
    <property type="evidence" value="ECO:0007669"/>
    <property type="project" value="TreeGrafter"/>
</dbReference>
<keyword evidence="1" id="KW-0547">Nucleotide-binding</keyword>
<name>A0A0G2AG84_9BACT</name>
<dbReference type="Proteomes" id="UP000034054">
    <property type="component" value="Unassembled WGS sequence"/>
</dbReference>
<dbReference type="Pfam" id="PF17764">
    <property type="entry name" value="PriA_3primeBD"/>
    <property type="match status" value="1"/>
</dbReference>
<dbReference type="InterPro" id="IPR042115">
    <property type="entry name" value="PriA_3primeBD_sf"/>
</dbReference>
<evidence type="ECO:0000259" key="4">
    <source>
        <dbReference type="Pfam" id="PF17764"/>
    </source>
</evidence>
<feature type="domain" description="Primosomal protein N' 3' DNA-binding" evidence="4">
    <location>
        <begin position="14"/>
        <end position="100"/>
    </location>
</feature>